<comment type="cofactor">
    <cofactor evidence="1 8">
        <name>heme</name>
        <dbReference type="ChEBI" id="CHEBI:30413"/>
    </cofactor>
</comment>
<keyword evidence="6 8" id="KW-0408">Iron</keyword>
<evidence type="ECO:0000256" key="3">
    <source>
        <dbReference type="ARBA" id="ARBA00022617"/>
    </source>
</evidence>
<keyword evidence="5 9" id="KW-0560">Oxidoreductase</keyword>
<dbReference type="FunFam" id="1.10.630.10:FF:000011">
    <property type="entry name" value="Cytochrome P450 83B1"/>
    <property type="match status" value="1"/>
</dbReference>
<dbReference type="PRINTS" id="PR00385">
    <property type="entry name" value="P450"/>
</dbReference>
<gene>
    <name evidence="11" type="ORF">GIB67_001821</name>
</gene>
<dbReference type="PRINTS" id="PR00463">
    <property type="entry name" value="EP450I"/>
</dbReference>
<keyword evidence="3 8" id="KW-0349">Heme</keyword>
<dbReference type="Proteomes" id="UP000541444">
    <property type="component" value="Unassembled WGS sequence"/>
</dbReference>
<evidence type="ECO:0000256" key="10">
    <source>
        <dbReference type="SAM" id="SignalP"/>
    </source>
</evidence>
<dbReference type="OrthoDB" id="2789670at2759"/>
<evidence type="ECO:0000256" key="2">
    <source>
        <dbReference type="ARBA" id="ARBA00010617"/>
    </source>
</evidence>
<feature type="signal peptide" evidence="10">
    <location>
        <begin position="1"/>
        <end position="24"/>
    </location>
</feature>
<dbReference type="GO" id="GO:0020037">
    <property type="term" value="F:heme binding"/>
    <property type="evidence" value="ECO:0007669"/>
    <property type="project" value="InterPro"/>
</dbReference>
<evidence type="ECO:0000256" key="5">
    <source>
        <dbReference type="ARBA" id="ARBA00023002"/>
    </source>
</evidence>
<dbReference type="EMBL" id="JACGCM010002404">
    <property type="protein sequence ID" value="KAF6140080.1"/>
    <property type="molecule type" value="Genomic_DNA"/>
</dbReference>
<feature type="chain" id="PRO_5029908860" description="Cytochrome P450" evidence="10">
    <location>
        <begin position="25"/>
        <end position="526"/>
    </location>
</feature>
<accession>A0A7J7LC18</accession>
<dbReference type="Pfam" id="PF00067">
    <property type="entry name" value="p450"/>
    <property type="match status" value="1"/>
</dbReference>
<dbReference type="GO" id="GO:0005506">
    <property type="term" value="F:iron ion binding"/>
    <property type="evidence" value="ECO:0007669"/>
    <property type="project" value="InterPro"/>
</dbReference>
<keyword evidence="4 8" id="KW-0479">Metal-binding</keyword>
<evidence type="ECO:0000256" key="6">
    <source>
        <dbReference type="ARBA" id="ARBA00023004"/>
    </source>
</evidence>
<dbReference type="GO" id="GO:0016705">
    <property type="term" value="F:oxidoreductase activity, acting on paired donors, with incorporation or reduction of molecular oxygen"/>
    <property type="evidence" value="ECO:0007669"/>
    <property type="project" value="InterPro"/>
</dbReference>
<evidence type="ECO:0000256" key="8">
    <source>
        <dbReference type="PIRSR" id="PIRSR602401-1"/>
    </source>
</evidence>
<dbReference type="GO" id="GO:0044550">
    <property type="term" value="P:secondary metabolite biosynthetic process"/>
    <property type="evidence" value="ECO:0007669"/>
    <property type="project" value="UniProtKB-ARBA"/>
</dbReference>
<evidence type="ECO:0000256" key="9">
    <source>
        <dbReference type="RuleBase" id="RU000461"/>
    </source>
</evidence>
<dbReference type="PANTHER" id="PTHR47955">
    <property type="entry name" value="CYTOCHROME P450 FAMILY 71 PROTEIN"/>
    <property type="match status" value="1"/>
</dbReference>
<comment type="similarity">
    <text evidence="2 9">Belongs to the cytochrome P450 family.</text>
</comment>
<evidence type="ECO:0000256" key="1">
    <source>
        <dbReference type="ARBA" id="ARBA00001971"/>
    </source>
</evidence>
<dbReference type="SUPFAM" id="SSF48264">
    <property type="entry name" value="Cytochrome P450"/>
    <property type="match status" value="1"/>
</dbReference>
<keyword evidence="12" id="KW-1185">Reference proteome</keyword>
<evidence type="ECO:0000256" key="7">
    <source>
        <dbReference type="ARBA" id="ARBA00023033"/>
    </source>
</evidence>
<protein>
    <recommendedName>
        <fullName evidence="13">Cytochrome P450</fullName>
    </recommendedName>
</protein>
<comment type="caution">
    <text evidence="11">The sequence shown here is derived from an EMBL/GenBank/DDBJ whole genome shotgun (WGS) entry which is preliminary data.</text>
</comment>
<dbReference type="GO" id="GO:0004497">
    <property type="term" value="F:monooxygenase activity"/>
    <property type="evidence" value="ECO:0007669"/>
    <property type="project" value="UniProtKB-KW"/>
</dbReference>
<dbReference type="PANTHER" id="PTHR47955:SF19">
    <property type="entry name" value="CYTOCHROME P450 71A9-LIKE ISOFORM X1"/>
    <property type="match status" value="1"/>
</dbReference>
<dbReference type="AlphaFoldDB" id="A0A7J7LC18"/>
<organism evidence="11 12">
    <name type="scientific">Kingdonia uniflora</name>
    <dbReference type="NCBI Taxonomy" id="39325"/>
    <lineage>
        <taxon>Eukaryota</taxon>
        <taxon>Viridiplantae</taxon>
        <taxon>Streptophyta</taxon>
        <taxon>Embryophyta</taxon>
        <taxon>Tracheophyta</taxon>
        <taxon>Spermatophyta</taxon>
        <taxon>Magnoliopsida</taxon>
        <taxon>Ranunculales</taxon>
        <taxon>Circaeasteraceae</taxon>
        <taxon>Kingdonia</taxon>
    </lineage>
</organism>
<keyword evidence="7 9" id="KW-0503">Monooxygenase</keyword>
<evidence type="ECO:0000313" key="11">
    <source>
        <dbReference type="EMBL" id="KAF6140080.1"/>
    </source>
</evidence>
<feature type="binding site" description="axial binding residue" evidence="8">
    <location>
        <position position="455"/>
    </location>
    <ligand>
        <name>heme</name>
        <dbReference type="ChEBI" id="CHEBI:30413"/>
    </ligand>
    <ligandPart>
        <name>Fe</name>
        <dbReference type="ChEBI" id="CHEBI:18248"/>
    </ligandPart>
</feature>
<evidence type="ECO:0000256" key="4">
    <source>
        <dbReference type="ARBA" id="ARBA00022723"/>
    </source>
</evidence>
<evidence type="ECO:0008006" key="13">
    <source>
        <dbReference type="Google" id="ProtNLM"/>
    </source>
</evidence>
<dbReference type="InterPro" id="IPR001128">
    <property type="entry name" value="Cyt_P450"/>
</dbReference>
<name>A0A7J7LC18_9MAGN</name>
<keyword evidence="10" id="KW-0732">Signal</keyword>
<dbReference type="PROSITE" id="PS00086">
    <property type="entry name" value="CYTOCHROME_P450"/>
    <property type="match status" value="1"/>
</dbReference>
<dbReference type="InterPro" id="IPR036396">
    <property type="entry name" value="Cyt_P450_sf"/>
</dbReference>
<dbReference type="Gene3D" id="1.10.630.10">
    <property type="entry name" value="Cytochrome P450"/>
    <property type="match status" value="1"/>
</dbReference>
<dbReference type="CDD" id="cd11072">
    <property type="entry name" value="CYP71-like"/>
    <property type="match status" value="1"/>
</dbReference>
<sequence>MDFYTLCLWLLFLLILPLLPLILHKKREVTRLVDQVLTVEDDPSVVDSSGRVNSRPAFPPSPPKLPIIGNLHYLSKLPHRSLWWLSQKHGPVMLYHAGSKPVLVISSAEMAREVLKTHDHVFCNRPPIFASRKLFRGIAFAPYGDDWREMRKICVLELFSARRVQSFQSVRIEEVANTIDSISLSSSCVVDLREKLKFLTDHIFQRIAFGTSYKGKEPSGSPTIMEVVHEYLFIVGTVSLAKSFPYVRWIVDLFLRLRPSLKRKFHVLHSLFQKVIEEHKDPNRPRPEHEDIVDVLLQLEIDHRSIKAVLLDILVGGIDTSTVTMVWAMAELVKNPGVMKKVQDEVRSCVGNKANVEESDLHRLHYLKMVLKETLRLHPPGAILIPRESMKHCYINGYDVYPETMVIVNIWAIGRDPESWNKPEEFFPERFMESAIDYKGHHFEFLPFGAGRRGCPGISLGSVIMELTLANLLYSFNWKLPTGMTIEDLDMEEAGIFHLHKKSGLQLVPTKYDSDSFRKEVTFVDE</sequence>
<proteinExistence type="inferred from homology"/>
<dbReference type="InterPro" id="IPR017972">
    <property type="entry name" value="Cyt_P450_CS"/>
</dbReference>
<reference evidence="11 12" key="1">
    <citation type="journal article" date="2020" name="IScience">
        <title>Genome Sequencing of the Endangered Kingdonia uniflora (Circaeasteraceae, Ranunculales) Reveals Potential Mechanisms of Evolutionary Specialization.</title>
        <authorList>
            <person name="Sun Y."/>
            <person name="Deng T."/>
            <person name="Zhang A."/>
            <person name="Moore M.J."/>
            <person name="Landis J.B."/>
            <person name="Lin N."/>
            <person name="Zhang H."/>
            <person name="Zhang X."/>
            <person name="Huang J."/>
            <person name="Zhang X."/>
            <person name="Sun H."/>
            <person name="Wang H."/>
        </authorList>
    </citation>
    <scope>NUCLEOTIDE SEQUENCE [LARGE SCALE GENOMIC DNA]</scope>
    <source>
        <strain evidence="11">TB1705</strain>
        <tissue evidence="11">Leaf</tissue>
    </source>
</reference>
<evidence type="ECO:0000313" key="12">
    <source>
        <dbReference type="Proteomes" id="UP000541444"/>
    </source>
</evidence>
<dbReference type="InterPro" id="IPR002401">
    <property type="entry name" value="Cyt_P450_E_grp-I"/>
</dbReference>